<dbReference type="GO" id="GO:0007156">
    <property type="term" value="P:homophilic cell adhesion via plasma membrane adhesion molecules"/>
    <property type="evidence" value="ECO:0007669"/>
    <property type="project" value="TreeGrafter"/>
</dbReference>
<dbReference type="PROSITE" id="PS50835">
    <property type="entry name" value="IG_LIKE"/>
    <property type="match status" value="5"/>
</dbReference>
<evidence type="ECO:0000256" key="5">
    <source>
        <dbReference type="SAM" id="SignalP"/>
    </source>
</evidence>
<dbReference type="InterPro" id="IPR003599">
    <property type="entry name" value="Ig_sub"/>
</dbReference>
<evidence type="ECO:0000259" key="6">
    <source>
        <dbReference type="PROSITE" id="PS50835"/>
    </source>
</evidence>
<feature type="domain" description="Ig-like" evidence="6">
    <location>
        <begin position="428"/>
        <end position="510"/>
    </location>
</feature>
<dbReference type="SMART" id="SM00409">
    <property type="entry name" value="IG"/>
    <property type="match status" value="3"/>
</dbReference>
<dbReference type="InterPro" id="IPR013162">
    <property type="entry name" value="CD80_C2-set"/>
</dbReference>
<reference evidence="7 8" key="1">
    <citation type="journal article" date="2021" name="G3 (Bethesda)">
        <title>Improved contiguity of the threespine stickleback genome using long-read sequencing.</title>
        <authorList>
            <person name="Nath S."/>
            <person name="Shaw D.E."/>
            <person name="White M.A."/>
        </authorList>
    </citation>
    <scope>NUCLEOTIDE SEQUENCE [LARGE SCALE GENOMIC DNA]</scope>
    <source>
        <strain evidence="7 8">Lake Benthic</strain>
    </source>
</reference>
<dbReference type="InterPro" id="IPR013783">
    <property type="entry name" value="Ig-like_fold"/>
</dbReference>
<dbReference type="InterPro" id="IPR036179">
    <property type="entry name" value="Ig-like_dom_sf"/>
</dbReference>
<feature type="domain" description="Ig-like" evidence="6">
    <location>
        <begin position="345"/>
        <end position="421"/>
    </location>
</feature>
<evidence type="ECO:0000256" key="1">
    <source>
        <dbReference type="ARBA" id="ARBA00004167"/>
    </source>
</evidence>
<sequence length="621" mass="67461">MAARNTVSLLVGLLALLSTWGVAAKVEVSMEDRVEVFKGETTPITCMFTLPEGVSGVIIEWFYVTKRGEKQSLYYQDPSKKVVTKGTQFTDRMSVNGTVASGVIVMTISDVQVDDGVEFICSIRDLVEGTANGRTTLKVFAKPDLPTIEGVKTGFSINEHSLSKIGTCEVKNGFPKPNITWYRNKTPVRPAPGVLEVVPSSILGSNGLFTVKSELNMVVKKEDKDDLFYCEINFFVPAGWGMTETSAINITVYYPSTAVDVWVESPKGIIKEGDSIELHCRGNGNMPSSILTFHHNGEDYTPENNVMVFHNVTRLSNGVYECISTDTDTFKEIKGKTVVFVNYLDAAVVVPEDTVLLDLGGELTATCNALSSLQTETVWMKFGEEVSRGHSLILKNVTFDSAGTYLCLVTVEGMETNGTLNVKVQGPPQIMKSDHTEMEESSETTVNLSCNVRGFPTPSVIWITADGTILKAESEVEREGEVMSVVRIDVTSDITASCKASNALGTDSLTFNIKAIVHTTTVPATTTTTTGTAKIPAKKIRKEGTGVVIAVVIICILLLAILGSVLYFLYKKGKICGRSGKQSLTKEKSGKDNIVVEMKNDNTEEAVLLGVNGEKQTPRNQ</sequence>
<dbReference type="GeneTree" id="ENSGT00940000155838"/>
<keyword evidence="4" id="KW-1133">Transmembrane helix</keyword>
<comment type="subcellular location">
    <subcellularLocation>
        <location evidence="1">Membrane</location>
        <topology evidence="1">Single-pass membrane protein</topology>
    </subcellularLocation>
</comment>
<dbReference type="PANTHER" id="PTHR45889:SF3">
    <property type="entry name" value="CELL ADHESION MOLECULE 4"/>
    <property type="match status" value="1"/>
</dbReference>
<name>A0AAQ4QZ81_GASAC</name>
<dbReference type="CTD" id="338313"/>
<dbReference type="Pfam" id="PF08205">
    <property type="entry name" value="C2-set_2"/>
    <property type="match status" value="1"/>
</dbReference>
<dbReference type="KEGG" id="gat:120815792"/>
<organism evidence="7 8">
    <name type="scientific">Gasterosteus aculeatus aculeatus</name>
    <name type="common">three-spined stickleback</name>
    <dbReference type="NCBI Taxonomy" id="481459"/>
    <lineage>
        <taxon>Eukaryota</taxon>
        <taxon>Metazoa</taxon>
        <taxon>Chordata</taxon>
        <taxon>Craniata</taxon>
        <taxon>Vertebrata</taxon>
        <taxon>Euteleostomi</taxon>
        <taxon>Actinopterygii</taxon>
        <taxon>Neopterygii</taxon>
        <taxon>Teleostei</taxon>
        <taxon>Neoteleostei</taxon>
        <taxon>Acanthomorphata</taxon>
        <taxon>Eupercaria</taxon>
        <taxon>Perciformes</taxon>
        <taxon>Cottioidei</taxon>
        <taxon>Gasterosteales</taxon>
        <taxon>Gasterosteidae</taxon>
        <taxon>Gasterosteus</taxon>
    </lineage>
</organism>
<dbReference type="GO" id="GO:0016020">
    <property type="term" value="C:membrane"/>
    <property type="evidence" value="ECO:0007669"/>
    <property type="project" value="UniProtKB-SubCell"/>
</dbReference>
<dbReference type="InterPro" id="IPR003598">
    <property type="entry name" value="Ig_sub2"/>
</dbReference>
<dbReference type="GO" id="GO:0044291">
    <property type="term" value="C:cell-cell contact zone"/>
    <property type="evidence" value="ECO:0007669"/>
    <property type="project" value="TreeGrafter"/>
</dbReference>
<keyword evidence="3" id="KW-1015">Disulfide bond</keyword>
<dbReference type="InterPro" id="IPR007110">
    <property type="entry name" value="Ig-like_dom"/>
</dbReference>
<keyword evidence="8" id="KW-1185">Reference proteome</keyword>
<keyword evidence="5" id="KW-0732">Signal</keyword>
<dbReference type="RefSeq" id="XP_040026701.1">
    <property type="nucleotide sequence ID" value="XM_040170767.1"/>
</dbReference>
<protein>
    <submittedName>
        <fullName evidence="7">Melanoma cell adhesion molecule b</fullName>
    </submittedName>
</protein>
<feature type="chain" id="PRO_5043033143" evidence="5">
    <location>
        <begin position="25"/>
        <end position="621"/>
    </location>
</feature>
<dbReference type="GO" id="GO:0061041">
    <property type="term" value="P:regulation of wound healing"/>
    <property type="evidence" value="ECO:0007669"/>
    <property type="project" value="TreeGrafter"/>
</dbReference>
<keyword evidence="2 4" id="KW-0472">Membrane</keyword>
<feature type="transmembrane region" description="Helical" evidence="4">
    <location>
        <begin position="547"/>
        <end position="570"/>
    </location>
</feature>
<reference evidence="7" key="3">
    <citation type="submission" date="2025-09" db="UniProtKB">
        <authorList>
            <consortium name="Ensembl"/>
        </authorList>
    </citation>
    <scope>IDENTIFICATION</scope>
</reference>
<evidence type="ECO:0000256" key="3">
    <source>
        <dbReference type="ARBA" id="ARBA00023157"/>
    </source>
</evidence>
<dbReference type="Ensembl" id="ENSGACT00000045450.1">
    <property type="protein sequence ID" value="ENSGACP00000055301.1"/>
    <property type="gene ID" value="ENSGACG00000009035.2"/>
</dbReference>
<evidence type="ECO:0000313" key="7">
    <source>
        <dbReference type="Ensembl" id="ENSGACP00000055301.1"/>
    </source>
</evidence>
<feature type="domain" description="Ig-like" evidence="6">
    <location>
        <begin position="24"/>
        <end position="138"/>
    </location>
</feature>
<evidence type="ECO:0000313" key="8">
    <source>
        <dbReference type="Proteomes" id="UP000007635"/>
    </source>
</evidence>
<proteinExistence type="predicted"/>
<dbReference type="GeneID" id="120815792"/>
<dbReference type="GO" id="GO:0035020">
    <property type="term" value="P:regulation of Rac protein signal transduction"/>
    <property type="evidence" value="ECO:0007669"/>
    <property type="project" value="TreeGrafter"/>
</dbReference>
<evidence type="ECO:0000256" key="4">
    <source>
        <dbReference type="SAM" id="Phobius"/>
    </source>
</evidence>
<accession>A0AAQ4QZ81</accession>
<dbReference type="SMART" id="SM00408">
    <property type="entry name" value="IGc2"/>
    <property type="match status" value="3"/>
</dbReference>
<dbReference type="CDD" id="cd00096">
    <property type="entry name" value="Ig"/>
    <property type="match status" value="1"/>
</dbReference>
<dbReference type="Proteomes" id="UP000007635">
    <property type="component" value="Chromosome I"/>
</dbReference>
<dbReference type="Gene3D" id="2.60.40.10">
    <property type="entry name" value="Immunoglobulins"/>
    <property type="match status" value="5"/>
</dbReference>
<feature type="signal peptide" evidence="5">
    <location>
        <begin position="1"/>
        <end position="24"/>
    </location>
</feature>
<dbReference type="Pfam" id="PF07679">
    <property type="entry name" value="I-set"/>
    <property type="match status" value="1"/>
</dbReference>
<feature type="domain" description="Ig-like" evidence="6">
    <location>
        <begin position="146"/>
        <end position="249"/>
    </location>
</feature>
<feature type="domain" description="Ig-like" evidence="6">
    <location>
        <begin position="255"/>
        <end position="334"/>
    </location>
</feature>
<dbReference type="InterPro" id="IPR013098">
    <property type="entry name" value="Ig_I-set"/>
</dbReference>
<keyword evidence="4" id="KW-0812">Transmembrane</keyword>
<dbReference type="AlphaFoldDB" id="A0AAQ4QZ81"/>
<dbReference type="PANTHER" id="PTHR45889">
    <property type="entry name" value="IG-LIKE DOMAIN-CONTAINING PROTEIN"/>
    <property type="match status" value="1"/>
</dbReference>
<evidence type="ECO:0000256" key="2">
    <source>
        <dbReference type="ARBA" id="ARBA00023136"/>
    </source>
</evidence>
<dbReference type="GO" id="GO:0043184">
    <property type="term" value="F:vascular endothelial growth factor receptor 2 binding"/>
    <property type="evidence" value="ECO:0007669"/>
    <property type="project" value="TreeGrafter"/>
</dbReference>
<reference evidence="7" key="2">
    <citation type="submission" date="2025-08" db="UniProtKB">
        <authorList>
            <consortium name="Ensembl"/>
        </authorList>
    </citation>
    <scope>IDENTIFICATION</scope>
</reference>
<dbReference type="SUPFAM" id="SSF48726">
    <property type="entry name" value="Immunoglobulin"/>
    <property type="match status" value="5"/>
</dbReference>